<dbReference type="Gene3D" id="3.90.550.60">
    <property type="match status" value="1"/>
</dbReference>
<dbReference type="InterPro" id="IPR029044">
    <property type="entry name" value="Nucleotide-diphossugar_trans"/>
</dbReference>
<evidence type="ECO:0008006" key="3">
    <source>
        <dbReference type="Google" id="ProtNLM"/>
    </source>
</evidence>
<keyword evidence="2" id="KW-1185">Reference proteome</keyword>
<protein>
    <recommendedName>
        <fullName evidence="3">Glycosyltransferase</fullName>
    </recommendedName>
</protein>
<sequence>MLRGSHEGFASVDLRLPESDAPLVSFVLHSKGTTRVKAAYYYTEVDDALVRPVRLALCTTTFKKEDYIVPNIETVRREVLAGNEPISDGFHMYVVDNGRTLDVETLSDDGVTIVPNPNVGGAGGFARGMLEALAGGATHVLLMDDDVHVSPESFKRTYNLLSLVKNCYKQAFLNGAMLSLEEPNLQYEDVGFVRKDGIYDKVKPDLHVDQMVDVVKNEVINVEVENAYGAWWYCCIPVEMIREYGLPLPVFVRCDDVEYGMRCRPTIMTMGGICVWHASFEGRFRASVDCYQYVRNFLIMLAADEMNLERMFMLRLKRTFDIYLRSLNYGSAELLLDGLEDYLKGPSFLASANGEELMKLNGAKNERLVPLSELDSAVISKTKPDDNYLAGEDMRGPVLKLLEMLPHDRHFLPDMLLSDEPAAVYYSRGAYPGWKTMRRRTLVAFDASGKNAHVRTLDRARYQSLRKRYRRLMQEYASRKDEVAHAYRDAMPWLTSEAFWRTYLGLGESA</sequence>
<accession>A0A369M4Z8</accession>
<dbReference type="SUPFAM" id="SSF53448">
    <property type="entry name" value="Nucleotide-diphospho-sugar transferases"/>
    <property type="match status" value="1"/>
</dbReference>
<proteinExistence type="predicted"/>
<gene>
    <name evidence="1" type="ORF">C1877_05150</name>
</gene>
<evidence type="ECO:0000313" key="1">
    <source>
        <dbReference type="EMBL" id="RDB65526.1"/>
    </source>
</evidence>
<evidence type="ECO:0000313" key="2">
    <source>
        <dbReference type="Proteomes" id="UP000254000"/>
    </source>
</evidence>
<dbReference type="EMBL" id="PPTS01000003">
    <property type="protein sequence ID" value="RDB65526.1"/>
    <property type="molecule type" value="Genomic_DNA"/>
</dbReference>
<name>A0A369M4Z8_9ACTN</name>
<reference evidence="1 2" key="1">
    <citation type="journal article" date="2018" name="Elife">
        <title>Discovery and characterization of a prevalent human gut bacterial enzyme sufficient for the inactivation of a family of plant toxins.</title>
        <authorList>
            <person name="Koppel N."/>
            <person name="Bisanz J.E."/>
            <person name="Pandelia M.E."/>
            <person name="Turnbaugh P.J."/>
            <person name="Balskus E.P."/>
        </authorList>
    </citation>
    <scope>NUCLEOTIDE SEQUENCE [LARGE SCALE GENOMIC DNA]</scope>
    <source>
        <strain evidence="1 2">3C</strain>
    </source>
</reference>
<dbReference type="AlphaFoldDB" id="A0A369M4Z8"/>
<dbReference type="Proteomes" id="UP000254000">
    <property type="component" value="Unassembled WGS sequence"/>
</dbReference>
<comment type="caution">
    <text evidence="1">The sequence shown here is derived from an EMBL/GenBank/DDBJ whole genome shotgun (WGS) entry which is preliminary data.</text>
</comment>
<organism evidence="1 2">
    <name type="scientific">Gordonibacter pamelaeae</name>
    <dbReference type="NCBI Taxonomy" id="471189"/>
    <lineage>
        <taxon>Bacteria</taxon>
        <taxon>Bacillati</taxon>
        <taxon>Actinomycetota</taxon>
        <taxon>Coriobacteriia</taxon>
        <taxon>Eggerthellales</taxon>
        <taxon>Eggerthellaceae</taxon>
        <taxon>Gordonibacter</taxon>
    </lineage>
</organism>